<accession>A0A5M8Q6C6</accession>
<organism evidence="4 6">
    <name type="scientific">Rufibacter glacialis</name>
    <dbReference type="NCBI Taxonomy" id="1259555"/>
    <lineage>
        <taxon>Bacteria</taxon>
        <taxon>Pseudomonadati</taxon>
        <taxon>Bacteroidota</taxon>
        <taxon>Cytophagia</taxon>
        <taxon>Cytophagales</taxon>
        <taxon>Hymenobacteraceae</taxon>
        <taxon>Rufibacter</taxon>
    </lineage>
</organism>
<dbReference type="Gene3D" id="3.40.50.150">
    <property type="entry name" value="Vaccinia Virus protein VP39"/>
    <property type="match status" value="1"/>
</dbReference>
<evidence type="ECO:0000313" key="6">
    <source>
        <dbReference type="Proteomes" id="UP000323866"/>
    </source>
</evidence>
<keyword evidence="7" id="KW-1185">Reference proteome</keyword>
<evidence type="ECO:0000256" key="1">
    <source>
        <dbReference type="ARBA" id="ARBA00022603"/>
    </source>
</evidence>
<evidence type="ECO:0000313" key="7">
    <source>
        <dbReference type="Proteomes" id="UP001570846"/>
    </source>
</evidence>
<dbReference type="GO" id="GO:0008168">
    <property type="term" value="F:methyltransferase activity"/>
    <property type="evidence" value="ECO:0007669"/>
    <property type="project" value="UniProtKB-KW"/>
</dbReference>
<dbReference type="OrthoDB" id="9789123at2"/>
<dbReference type="AlphaFoldDB" id="A0A5M8Q6C6"/>
<name>A0A5M8Q6C6_9BACT</name>
<dbReference type="PANTHER" id="PTHR43861:SF1">
    <property type="entry name" value="TRANS-ACONITATE 2-METHYLTRANSFERASE"/>
    <property type="match status" value="1"/>
</dbReference>
<comment type="caution">
    <text evidence="4">The sequence shown here is derived from an EMBL/GenBank/DDBJ whole genome shotgun (WGS) entry which is preliminary data.</text>
</comment>
<dbReference type="InterPro" id="IPR041698">
    <property type="entry name" value="Methyltransf_25"/>
</dbReference>
<keyword evidence="2 4" id="KW-0808">Transferase</keyword>
<sequence>MGKYKETFETWNKVASAYQAKFMDLALYDDTYDLFCEAITHDQARIVDVGCGPGNITRYLLSKDPTFQVLGIDVAPNMIQLAQSNNPTASFKVMDGRRLAELDSTYHGIICGFCLPYLSPADAAKLLADASNLLLEDGVLYLSFVEGDPSKSGFQVGSSGDRVYFYYHALADLKTLLGKNQFSVLHIVRKDYLKTKSSKEIHTIVIAKKTAA</sequence>
<proteinExistence type="predicted"/>
<reference evidence="5 7" key="3">
    <citation type="submission" date="2024-08" db="EMBL/GenBank/DDBJ databases">
        <authorList>
            <person name="Wei W."/>
        </authorList>
    </citation>
    <scope>NUCLEOTIDE SEQUENCE [LARGE SCALE GENOMIC DNA]</scope>
    <source>
        <strain evidence="5 7">XU2</strain>
    </source>
</reference>
<reference evidence="4 6" key="1">
    <citation type="submission" date="2019-07" db="EMBL/GenBank/DDBJ databases">
        <authorList>
            <person name="Qu J.-H."/>
        </authorList>
    </citation>
    <scope>NUCLEOTIDE SEQUENCE [LARGE SCALE GENOMIC DNA]</scope>
    <source>
        <strain evidence="4 6">MDT1-10-3</strain>
    </source>
</reference>
<evidence type="ECO:0000313" key="5">
    <source>
        <dbReference type="EMBL" id="MFA1773549.1"/>
    </source>
</evidence>
<feature type="domain" description="Methyltransferase" evidence="3">
    <location>
        <begin position="46"/>
        <end position="138"/>
    </location>
</feature>
<dbReference type="GO" id="GO:0032259">
    <property type="term" value="P:methylation"/>
    <property type="evidence" value="ECO:0007669"/>
    <property type="project" value="UniProtKB-KW"/>
</dbReference>
<reference evidence="4 6" key="2">
    <citation type="submission" date="2019-09" db="EMBL/GenBank/DDBJ databases">
        <title>A bacterium isolated from glacier soil.</title>
        <authorList>
            <person name="Liu Q."/>
        </authorList>
    </citation>
    <scope>NUCLEOTIDE SEQUENCE [LARGE SCALE GENOMIC DNA]</scope>
    <source>
        <strain evidence="4 6">MDT1-10-3</strain>
    </source>
</reference>
<dbReference type="SUPFAM" id="SSF53335">
    <property type="entry name" value="S-adenosyl-L-methionine-dependent methyltransferases"/>
    <property type="match status" value="1"/>
</dbReference>
<evidence type="ECO:0000313" key="4">
    <source>
        <dbReference type="EMBL" id="KAA6430172.1"/>
    </source>
</evidence>
<keyword evidence="1 4" id="KW-0489">Methyltransferase</keyword>
<dbReference type="RefSeq" id="WP_149100488.1">
    <property type="nucleotide sequence ID" value="NZ_BMMG01000009.1"/>
</dbReference>
<gene>
    <name evidence="5" type="ORF">ACD591_19775</name>
    <name evidence="4" type="ORF">FOE74_20340</name>
</gene>
<protein>
    <submittedName>
        <fullName evidence="4">Class I SAM-dependent methyltransferase</fullName>
    </submittedName>
    <submittedName>
        <fullName evidence="5">Methyltransferase domain-containing protein</fullName>
    </submittedName>
</protein>
<dbReference type="EMBL" id="JBGOGF010000013">
    <property type="protein sequence ID" value="MFA1773549.1"/>
    <property type="molecule type" value="Genomic_DNA"/>
</dbReference>
<dbReference type="EMBL" id="VKKZ01000026">
    <property type="protein sequence ID" value="KAA6430172.1"/>
    <property type="molecule type" value="Genomic_DNA"/>
</dbReference>
<dbReference type="Proteomes" id="UP001570846">
    <property type="component" value="Unassembled WGS sequence"/>
</dbReference>
<dbReference type="PANTHER" id="PTHR43861">
    <property type="entry name" value="TRANS-ACONITATE 2-METHYLTRANSFERASE-RELATED"/>
    <property type="match status" value="1"/>
</dbReference>
<dbReference type="Pfam" id="PF13649">
    <property type="entry name" value="Methyltransf_25"/>
    <property type="match status" value="1"/>
</dbReference>
<dbReference type="Proteomes" id="UP000323866">
    <property type="component" value="Unassembled WGS sequence"/>
</dbReference>
<dbReference type="InterPro" id="IPR029063">
    <property type="entry name" value="SAM-dependent_MTases_sf"/>
</dbReference>
<evidence type="ECO:0000256" key="2">
    <source>
        <dbReference type="ARBA" id="ARBA00022679"/>
    </source>
</evidence>
<dbReference type="CDD" id="cd02440">
    <property type="entry name" value="AdoMet_MTases"/>
    <property type="match status" value="1"/>
</dbReference>
<evidence type="ECO:0000259" key="3">
    <source>
        <dbReference type="Pfam" id="PF13649"/>
    </source>
</evidence>